<reference evidence="1" key="1">
    <citation type="journal article" date="2022" name="Int. J. Mol. Sci.">
        <title>Draft Genome of Tanacetum Coccineum: Genomic Comparison of Closely Related Tanacetum-Family Plants.</title>
        <authorList>
            <person name="Yamashiro T."/>
            <person name="Shiraishi A."/>
            <person name="Nakayama K."/>
            <person name="Satake H."/>
        </authorList>
    </citation>
    <scope>NUCLEOTIDE SEQUENCE</scope>
</reference>
<reference evidence="1" key="2">
    <citation type="submission" date="2022-01" db="EMBL/GenBank/DDBJ databases">
        <authorList>
            <person name="Yamashiro T."/>
            <person name="Shiraishi A."/>
            <person name="Satake H."/>
            <person name="Nakayama K."/>
        </authorList>
    </citation>
    <scope>NUCLEOTIDE SEQUENCE</scope>
</reference>
<proteinExistence type="predicted"/>
<protein>
    <submittedName>
        <fullName evidence="1">Uncharacterized protein</fullName>
    </submittedName>
</protein>
<dbReference type="EMBL" id="BQNB010016446">
    <property type="protein sequence ID" value="GJT51906.1"/>
    <property type="molecule type" value="Genomic_DNA"/>
</dbReference>
<evidence type="ECO:0000313" key="2">
    <source>
        <dbReference type="Proteomes" id="UP001151760"/>
    </source>
</evidence>
<dbReference type="Proteomes" id="UP001151760">
    <property type="component" value="Unassembled WGS sequence"/>
</dbReference>
<gene>
    <name evidence="1" type="ORF">Tco_0978063</name>
</gene>
<organism evidence="1 2">
    <name type="scientific">Tanacetum coccineum</name>
    <dbReference type="NCBI Taxonomy" id="301880"/>
    <lineage>
        <taxon>Eukaryota</taxon>
        <taxon>Viridiplantae</taxon>
        <taxon>Streptophyta</taxon>
        <taxon>Embryophyta</taxon>
        <taxon>Tracheophyta</taxon>
        <taxon>Spermatophyta</taxon>
        <taxon>Magnoliopsida</taxon>
        <taxon>eudicotyledons</taxon>
        <taxon>Gunneridae</taxon>
        <taxon>Pentapetalae</taxon>
        <taxon>asterids</taxon>
        <taxon>campanulids</taxon>
        <taxon>Asterales</taxon>
        <taxon>Asteraceae</taxon>
        <taxon>Asteroideae</taxon>
        <taxon>Anthemideae</taxon>
        <taxon>Anthemidinae</taxon>
        <taxon>Tanacetum</taxon>
    </lineage>
</organism>
<comment type="caution">
    <text evidence="1">The sequence shown here is derived from an EMBL/GenBank/DDBJ whole genome shotgun (WGS) entry which is preliminary data.</text>
</comment>
<sequence length="181" mass="20777">MGLAFMSHKATVRGVPEFKLPNQEFIVPPSSDPEIVSFIRELRLHVLDRHRFTSVARKENMPYPRFNKAIIQHFISKDKSISMRNRQSMHIVQDDSILGSLKVVSKTEEYQVYRALIPARMTNKKMQNSPTYKTYLAFTTGATTPKKARKFKKLASSSKKITLVAVEEPTKKPSKKPTARR</sequence>
<accession>A0ABQ5ELV2</accession>
<keyword evidence="2" id="KW-1185">Reference proteome</keyword>
<name>A0ABQ5ELV2_9ASTR</name>
<evidence type="ECO:0000313" key="1">
    <source>
        <dbReference type="EMBL" id="GJT51906.1"/>
    </source>
</evidence>